<dbReference type="Proteomes" id="UP000486351">
    <property type="component" value="Unassembled WGS sequence"/>
</dbReference>
<feature type="region of interest" description="Disordered" evidence="2">
    <location>
        <begin position="124"/>
        <end position="216"/>
    </location>
</feature>
<dbReference type="EMBL" id="QXGE01002545">
    <property type="protein sequence ID" value="KAE9280987.1"/>
    <property type="molecule type" value="Genomic_DNA"/>
</dbReference>
<evidence type="ECO:0000313" key="4">
    <source>
        <dbReference type="EMBL" id="KAE8979564.1"/>
    </source>
</evidence>
<feature type="compositionally biased region" description="Polar residues" evidence="2">
    <location>
        <begin position="186"/>
        <end position="203"/>
    </location>
</feature>
<dbReference type="EMBL" id="QXFW01002338">
    <property type="protein sequence ID" value="KAE8979564.1"/>
    <property type="molecule type" value="Genomic_DNA"/>
</dbReference>
<evidence type="ECO:0000313" key="9">
    <source>
        <dbReference type="EMBL" id="KAE9185628.1"/>
    </source>
</evidence>
<dbReference type="Proteomes" id="UP000433483">
    <property type="component" value="Unassembled WGS sequence"/>
</dbReference>
<evidence type="ECO:0000313" key="15">
    <source>
        <dbReference type="Proteomes" id="UP000437068"/>
    </source>
</evidence>
<evidence type="ECO:0000313" key="22">
    <source>
        <dbReference type="Proteomes" id="UP000488956"/>
    </source>
</evidence>
<dbReference type="EMBL" id="QXGD01002537">
    <property type="protein sequence ID" value="KAE9187350.1"/>
    <property type="molecule type" value="Genomic_DNA"/>
</dbReference>
<dbReference type="Proteomes" id="UP000437068">
    <property type="component" value="Unassembled WGS sequence"/>
</dbReference>
<reference evidence="19 20" key="1">
    <citation type="submission" date="2018-09" db="EMBL/GenBank/DDBJ databases">
        <title>Genomic investigation of the strawberry pathogen Phytophthora fragariae indicates pathogenicity is determined by transcriptional variation in three key races.</title>
        <authorList>
            <person name="Adams T.M."/>
            <person name="Armitage A.D."/>
            <person name="Sobczyk M.K."/>
            <person name="Bates H.J."/>
            <person name="Dunwell J.M."/>
            <person name="Nellist C.F."/>
            <person name="Harrison R.J."/>
        </authorList>
    </citation>
    <scope>NUCLEOTIDE SEQUENCE [LARGE SCALE GENOMIC DNA]</scope>
    <source>
        <strain evidence="11 15">A4</strain>
        <strain evidence="10 16">BC-1</strain>
        <strain evidence="9 20">BC-23</strain>
        <strain evidence="8 14">NOV-27</strain>
        <strain evidence="7 17">NOV-5</strain>
        <strain evidence="5 18">NOV-71</strain>
        <strain evidence="12 21">NOV-77</strain>
        <strain evidence="3 13">NOV-9</strain>
        <strain evidence="6 22">ONT-3</strain>
        <strain evidence="4 19">SCRP245</strain>
    </source>
</reference>
<dbReference type="EMBL" id="QXFX01002428">
    <property type="protein sequence ID" value="KAE9077145.1"/>
    <property type="molecule type" value="Genomic_DNA"/>
</dbReference>
<evidence type="ECO:0000313" key="21">
    <source>
        <dbReference type="Proteomes" id="UP000486351"/>
    </source>
</evidence>
<dbReference type="EMBL" id="QXGF01002400">
    <property type="protein sequence ID" value="KAE8924857.1"/>
    <property type="molecule type" value="Genomic_DNA"/>
</dbReference>
<feature type="coiled-coil region" evidence="1">
    <location>
        <begin position="35"/>
        <end position="69"/>
    </location>
</feature>
<evidence type="ECO:0000313" key="14">
    <source>
        <dbReference type="Proteomes" id="UP000433483"/>
    </source>
</evidence>
<dbReference type="OrthoDB" id="103413at2759"/>
<dbReference type="EMBL" id="QXGB01002380">
    <property type="protein sequence ID" value="KAE9178554.1"/>
    <property type="molecule type" value="Genomic_DNA"/>
</dbReference>
<evidence type="ECO:0000313" key="3">
    <source>
        <dbReference type="EMBL" id="KAE8924857.1"/>
    </source>
</evidence>
<proteinExistence type="predicted"/>
<organism evidence="4 19">
    <name type="scientific">Phytophthora fragariae</name>
    <dbReference type="NCBI Taxonomy" id="53985"/>
    <lineage>
        <taxon>Eukaryota</taxon>
        <taxon>Sar</taxon>
        <taxon>Stramenopiles</taxon>
        <taxon>Oomycota</taxon>
        <taxon>Peronosporomycetes</taxon>
        <taxon>Peronosporales</taxon>
        <taxon>Peronosporaceae</taxon>
        <taxon>Phytophthora</taxon>
    </lineage>
</organism>
<evidence type="ECO:0000313" key="16">
    <source>
        <dbReference type="Proteomes" id="UP000440367"/>
    </source>
</evidence>
<dbReference type="EMBL" id="QXGA01002461">
    <property type="protein sequence ID" value="KAE9097373.1"/>
    <property type="molecule type" value="Genomic_DNA"/>
</dbReference>
<dbReference type="Proteomes" id="UP000476176">
    <property type="component" value="Unassembled WGS sequence"/>
</dbReference>
<dbReference type="Proteomes" id="UP000440732">
    <property type="component" value="Unassembled WGS sequence"/>
</dbReference>
<dbReference type="EMBL" id="QXGC01002478">
    <property type="protein sequence ID" value="KAE9185628.1"/>
    <property type="molecule type" value="Genomic_DNA"/>
</dbReference>
<feature type="compositionally biased region" description="Polar residues" evidence="2">
    <location>
        <begin position="131"/>
        <end position="141"/>
    </location>
</feature>
<evidence type="ECO:0000313" key="12">
    <source>
        <dbReference type="EMBL" id="KAE9334066.1"/>
    </source>
</evidence>
<accession>A0A6A3IHE0</accession>
<gene>
    <name evidence="11" type="ORF">PF001_g23979</name>
    <name evidence="10" type="ORF">PF002_g25622</name>
    <name evidence="9" type="ORF">PF004_g23305</name>
    <name evidence="8" type="ORF">PF005_g24039</name>
    <name evidence="7" type="ORF">PF006_g23591</name>
    <name evidence="5" type="ORF">PF007_g24777</name>
    <name evidence="12" type="ORF">PF008_g14149</name>
    <name evidence="3" type="ORF">PF009_g24920</name>
    <name evidence="6" type="ORF">PF010_g23621</name>
    <name evidence="4" type="ORF">PF011_g22794</name>
</gene>
<sequence length="216" mass="23881">MERKDRKRKAAEIAESPEFVSATITELTLALRENDAKLREEISSLRDELGSLKTQLADKSDECDKLQVEAAFLHPDAVIDRARTKLWHHGDLSLLRKVIDPMTRVLRNTEGRYDRTLYLCESAPKKANGKPQISSSRTSELSPKHESEEASTPAPPPTDSVPNTNEGGGPAEEKEDDYVSVPLPTDNDNQVTKTPQQEMTATEQELAEGVLMDGGA</sequence>
<dbReference type="Proteomes" id="UP000441208">
    <property type="component" value="Unassembled WGS sequence"/>
</dbReference>
<protein>
    <submittedName>
        <fullName evidence="4">Uncharacterized protein</fullName>
    </submittedName>
</protein>
<evidence type="ECO:0000313" key="6">
    <source>
        <dbReference type="EMBL" id="KAE9077145.1"/>
    </source>
</evidence>
<keyword evidence="1" id="KW-0175">Coiled coil</keyword>
<dbReference type="Proteomes" id="UP000429523">
    <property type="component" value="Unassembled WGS sequence"/>
</dbReference>
<dbReference type="Proteomes" id="UP000460718">
    <property type="component" value="Unassembled WGS sequence"/>
</dbReference>
<dbReference type="AlphaFoldDB" id="A0A6A3IHE0"/>
<evidence type="ECO:0000256" key="2">
    <source>
        <dbReference type="SAM" id="MobiDB-lite"/>
    </source>
</evidence>
<evidence type="ECO:0000313" key="20">
    <source>
        <dbReference type="Proteomes" id="UP000476176"/>
    </source>
</evidence>
<keyword evidence="14" id="KW-1185">Reference proteome</keyword>
<dbReference type="EMBL" id="QXFZ01002546">
    <property type="protein sequence ID" value="KAE9076034.1"/>
    <property type="molecule type" value="Genomic_DNA"/>
</dbReference>
<evidence type="ECO:0000256" key="1">
    <source>
        <dbReference type="SAM" id="Coils"/>
    </source>
</evidence>
<evidence type="ECO:0000313" key="10">
    <source>
        <dbReference type="EMBL" id="KAE9187350.1"/>
    </source>
</evidence>
<evidence type="ECO:0000313" key="19">
    <source>
        <dbReference type="Proteomes" id="UP000460718"/>
    </source>
</evidence>
<evidence type="ECO:0000313" key="13">
    <source>
        <dbReference type="Proteomes" id="UP000429523"/>
    </source>
</evidence>
<evidence type="ECO:0000313" key="11">
    <source>
        <dbReference type="EMBL" id="KAE9280987.1"/>
    </source>
</evidence>
<dbReference type="Proteomes" id="UP000488956">
    <property type="component" value="Unassembled WGS sequence"/>
</dbReference>
<evidence type="ECO:0000313" key="18">
    <source>
        <dbReference type="Proteomes" id="UP000441208"/>
    </source>
</evidence>
<evidence type="ECO:0000313" key="5">
    <source>
        <dbReference type="EMBL" id="KAE9076034.1"/>
    </source>
</evidence>
<evidence type="ECO:0000313" key="17">
    <source>
        <dbReference type="Proteomes" id="UP000440732"/>
    </source>
</evidence>
<evidence type="ECO:0000313" key="7">
    <source>
        <dbReference type="EMBL" id="KAE9097373.1"/>
    </source>
</evidence>
<dbReference type="EMBL" id="QXFY01000863">
    <property type="protein sequence ID" value="KAE9334066.1"/>
    <property type="molecule type" value="Genomic_DNA"/>
</dbReference>
<dbReference type="Proteomes" id="UP000440367">
    <property type="component" value="Unassembled WGS sequence"/>
</dbReference>
<name>A0A6A3IHE0_9STRA</name>
<comment type="caution">
    <text evidence="4">The sequence shown here is derived from an EMBL/GenBank/DDBJ whole genome shotgun (WGS) entry which is preliminary data.</text>
</comment>
<evidence type="ECO:0000313" key="8">
    <source>
        <dbReference type="EMBL" id="KAE9178554.1"/>
    </source>
</evidence>